<dbReference type="AlphaFoldDB" id="A0A6N2TXG1"/>
<dbReference type="PANTHER" id="PTHR33434">
    <property type="entry name" value="DEGV DOMAIN-CONTAINING PROTEIN DR_1986-RELATED"/>
    <property type="match status" value="1"/>
</dbReference>
<dbReference type="PANTHER" id="PTHR33434:SF2">
    <property type="entry name" value="FATTY ACID-BINDING PROTEIN TM_1468"/>
    <property type="match status" value="1"/>
</dbReference>
<name>A0A6N2TXG1_9FIRM</name>
<proteinExistence type="predicted"/>
<dbReference type="Gene3D" id="3.30.1180.10">
    <property type="match status" value="1"/>
</dbReference>
<keyword evidence="1" id="KW-0446">Lipid-binding</keyword>
<dbReference type="EMBL" id="CACRSL010000003">
    <property type="protein sequence ID" value="VYT09322.1"/>
    <property type="molecule type" value="Genomic_DNA"/>
</dbReference>
<evidence type="ECO:0000313" key="2">
    <source>
        <dbReference type="EMBL" id="VYT09322.1"/>
    </source>
</evidence>
<dbReference type="InterPro" id="IPR050270">
    <property type="entry name" value="DegV_domain_contain"/>
</dbReference>
<protein>
    <submittedName>
        <fullName evidence="2">DegV domain-containing protein</fullName>
    </submittedName>
</protein>
<dbReference type="InterPro" id="IPR043168">
    <property type="entry name" value="DegV_C"/>
</dbReference>
<organism evidence="2">
    <name type="scientific">uncultured Anaerotruncus sp</name>
    <dbReference type="NCBI Taxonomy" id="905011"/>
    <lineage>
        <taxon>Bacteria</taxon>
        <taxon>Bacillati</taxon>
        <taxon>Bacillota</taxon>
        <taxon>Clostridia</taxon>
        <taxon>Eubacteriales</taxon>
        <taxon>Oscillospiraceae</taxon>
        <taxon>Anaerotruncus</taxon>
        <taxon>environmental samples</taxon>
    </lineage>
</organism>
<sequence length="290" mass="32180">MEKILLMSDSACDIPRDLEEELGIRIINLPITYEGKALEDRVDFTSEEFYQMLNTCQELPTTAGVTPIRFLEEFWKASQEGYTHILYVSINGKGSNTLSNCHLAIEGLFQSRPELADKLTIEAIDGKAYSLGYGYPLINAAKMLKEGATFQQLKDYLVKAIDENQIFTTFFTLKFAKRSGRLGSTAAFVGDLLGLRPIVSFPDGENVVLEKVRGDKGVIHRIAEIYRDKGEGRDFVMLYGEDKKPADELCALIEEMTGKKPAYILRTGACIAINSGPNMVGIAFPIPGTK</sequence>
<dbReference type="SUPFAM" id="SSF82549">
    <property type="entry name" value="DAK1/DegV-like"/>
    <property type="match status" value="1"/>
</dbReference>
<gene>
    <name evidence="2" type="ORF">AULFYP135_01611</name>
</gene>
<dbReference type="GO" id="GO:0008289">
    <property type="term" value="F:lipid binding"/>
    <property type="evidence" value="ECO:0007669"/>
    <property type="project" value="UniProtKB-KW"/>
</dbReference>
<accession>A0A6N2TXG1</accession>
<reference evidence="2" key="1">
    <citation type="submission" date="2019-11" db="EMBL/GenBank/DDBJ databases">
        <authorList>
            <person name="Feng L."/>
        </authorList>
    </citation>
    <scope>NUCLEOTIDE SEQUENCE</scope>
    <source>
        <strain evidence="2">AundefinedLFYP135</strain>
    </source>
</reference>
<dbReference type="InterPro" id="IPR003797">
    <property type="entry name" value="DegV"/>
</dbReference>
<dbReference type="Pfam" id="PF02645">
    <property type="entry name" value="DegV"/>
    <property type="match status" value="1"/>
</dbReference>
<dbReference type="PROSITE" id="PS51482">
    <property type="entry name" value="DEGV"/>
    <property type="match status" value="1"/>
</dbReference>
<evidence type="ECO:0000256" key="1">
    <source>
        <dbReference type="ARBA" id="ARBA00023121"/>
    </source>
</evidence>
<dbReference type="Gene3D" id="3.40.50.10170">
    <property type="match status" value="1"/>
</dbReference>
<dbReference type="NCBIfam" id="TIGR00762">
    <property type="entry name" value="DegV"/>
    <property type="match status" value="1"/>
</dbReference>